<protein>
    <recommendedName>
        <fullName evidence="1">Short chain dehydrogenase-like proteobacteria domain-containing protein</fullName>
    </recommendedName>
</protein>
<name>A0A0G3X8B5_9SPHN</name>
<feature type="domain" description="Short chain dehydrogenase-like proteobacteria" evidence="1">
    <location>
        <begin position="5"/>
        <end position="100"/>
    </location>
</feature>
<evidence type="ECO:0000313" key="2">
    <source>
        <dbReference type="EMBL" id="AKM07442.1"/>
    </source>
</evidence>
<dbReference type="KEGG" id="amx:AM2010_1370"/>
<accession>A0A0G3X8B5</accession>
<dbReference type="Pfam" id="PF21777">
    <property type="entry name" value="SDR-like"/>
    <property type="match status" value="1"/>
</dbReference>
<gene>
    <name evidence="2" type="ORF">AM2010_1370</name>
</gene>
<dbReference type="RefSeq" id="WP_047806449.1">
    <property type="nucleotide sequence ID" value="NZ_CP011805.1"/>
</dbReference>
<reference evidence="2 3" key="1">
    <citation type="submission" date="2015-06" db="EMBL/GenBank/DDBJ databases">
        <authorList>
            <person name="Kim K.M."/>
        </authorList>
    </citation>
    <scope>NUCLEOTIDE SEQUENCE [LARGE SCALE GENOMIC DNA]</scope>
    <source>
        <strain evidence="2 3">KCTC 22370</strain>
    </source>
</reference>
<dbReference type="EMBL" id="CP011805">
    <property type="protein sequence ID" value="AKM07442.1"/>
    <property type="molecule type" value="Genomic_DNA"/>
</dbReference>
<keyword evidence="3" id="KW-1185">Reference proteome</keyword>
<dbReference type="OrthoDB" id="7409402at2"/>
<organism evidence="2 3">
    <name type="scientific">Pelagerythrobacter marensis</name>
    <dbReference type="NCBI Taxonomy" id="543877"/>
    <lineage>
        <taxon>Bacteria</taxon>
        <taxon>Pseudomonadati</taxon>
        <taxon>Pseudomonadota</taxon>
        <taxon>Alphaproteobacteria</taxon>
        <taxon>Sphingomonadales</taxon>
        <taxon>Erythrobacteraceae</taxon>
        <taxon>Pelagerythrobacter</taxon>
    </lineage>
</organism>
<dbReference type="Proteomes" id="UP000037643">
    <property type="component" value="Chromosome"/>
</dbReference>
<sequence>MKVIAVDDLPGDPLAAAAVFHQHWLPFAEEVLASGQDLLIAFAPADHTHNAWRRAAVASLARKHAPRRANAVTTGQREAMQGAQDYLTGAPGVTGQYLPLCGGDTGKAGHTPPNAAG</sequence>
<dbReference type="InterPro" id="IPR048623">
    <property type="entry name" value="SDR-like_proteobact"/>
</dbReference>
<evidence type="ECO:0000259" key="1">
    <source>
        <dbReference type="Pfam" id="PF21777"/>
    </source>
</evidence>
<proteinExistence type="predicted"/>
<dbReference type="STRING" id="543877.AM2010_1370"/>
<evidence type="ECO:0000313" key="3">
    <source>
        <dbReference type="Proteomes" id="UP000037643"/>
    </source>
</evidence>
<dbReference type="AlphaFoldDB" id="A0A0G3X8B5"/>
<dbReference type="PATRIC" id="fig|543877.4.peg.1393"/>